<keyword evidence="3" id="KW-1185">Reference proteome</keyword>
<dbReference type="CDD" id="cd04673">
    <property type="entry name" value="NUDIX_ADPRase"/>
    <property type="match status" value="1"/>
</dbReference>
<protein>
    <recommendedName>
        <fullName evidence="1">Nudix hydrolase domain-containing protein</fullName>
    </recommendedName>
</protein>
<evidence type="ECO:0000313" key="3">
    <source>
        <dbReference type="Proteomes" id="UP000266841"/>
    </source>
</evidence>
<evidence type="ECO:0000313" key="2">
    <source>
        <dbReference type="EMBL" id="EJK66509.1"/>
    </source>
</evidence>
<gene>
    <name evidence="2" type="ORF">THAOC_12572</name>
</gene>
<comment type="caution">
    <text evidence="2">The sequence shown here is derived from an EMBL/GenBank/DDBJ whole genome shotgun (WGS) entry which is preliminary data.</text>
</comment>
<dbReference type="Proteomes" id="UP000266841">
    <property type="component" value="Unassembled WGS sequence"/>
</dbReference>
<dbReference type="InterPro" id="IPR015797">
    <property type="entry name" value="NUDIX_hydrolase-like_dom_sf"/>
</dbReference>
<feature type="domain" description="Nudix hydrolase" evidence="1">
    <location>
        <begin position="46"/>
        <end position="191"/>
    </location>
</feature>
<reference evidence="2 3" key="1">
    <citation type="journal article" date="2012" name="Genome Biol.">
        <title>Genome and low-iron response of an oceanic diatom adapted to chronic iron limitation.</title>
        <authorList>
            <person name="Lommer M."/>
            <person name="Specht M."/>
            <person name="Roy A.S."/>
            <person name="Kraemer L."/>
            <person name="Andreson R."/>
            <person name="Gutowska M.A."/>
            <person name="Wolf J."/>
            <person name="Bergner S.V."/>
            <person name="Schilhabel M.B."/>
            <person name="Klostermeier U.C."/>
            <person name="Beiko R.G."/>
            <person name="Rosenstiel P."/>
            <person name="Hippler M."/>
            <person name="Laroche J."/>
        </authorList>
    </citation>
    <scope>NUCLEOTIDE SEQUENCE [LARGE SCALE GENOMIC DNA]</scope>
    <source>
        <strain evidence="2 3">CCMP1005</strain>
    </source>
</reference>
<dbReference type="eggNOG" id="ENOG502QZ9Q">
    <property type="taxonomic scope" value="Eukaryota"/>
</dbReference>
<dbReference type="EMBL" id="AGNL01014863">
    <property type="protein sequence ID" value="EJK66509.1"/>
    <property type="molecule type" value="Genomic_DNA"/>
</dbReference>
<name>K0SNF6_THAOC</name>
<sequence>MKGTGLAISLLRAAEPSFVSGDAATQFARRRTMALRAAPAAQSDAIPRAAVAVTVRLSHAHDDEDPKWLLIKRGKEPNRGMWSICGGSIESFESTMDAAKRELFEETKLRGGHSVNLRWHEGGPFTSTDAIVPPYHYVISHAFAEIRTREPDEPPLVASDDALDAAWWSYERVVECERKGKPWQPNPKLAMCRCGSSEVSSTTRLPPLPPGCLKGNHPVPTRARHYQCPREIEGLQDKEQ</sequence>
<dbReference type="PANTHER" id="PTHR43736:SF1">
    <property type="entry name" value="DIHYDRONEOPTERIN TRIPHOSPHATE DIPHOSPHATASE"/>
    <property type="match status" value="1"/>
</dbReference>
<dbReference type="AlphaFoldDB" id="K0SNF6"/>
<organism evidence="2 3">
    <name type="scientific">Thalassiosira oceanica</name>
    <name type="common">Marine diatom</name>
    <dbReference type="NCBI Taxonomy" id="159749"/>
    <lineage>
        <taxon>Eukaryota</taxon>
        <taxon>Sar</taxon>
        <taxon>Stramenopiles</taxon>
        <taxon>Ochrophyta</taxon>
        <taxon>Bacillariophyta</taxon>
        <taxon>Coscinodiscophyceae</taxon>
        <taxon>Thalassiosirophycidae</taxon>
        <taxon>Thalassiosirales</taxon>
        <taxon>Thalassiosiraceae</taxon>
        <taxon>Thalassiosira</taxon>
    </lineage>
</organism>
<dbReference type="Pfam" id="PF00293">
    <property type="entry name" value="NUDIX"/>
    <property type="match status" value="1"/>
</dbReference>
<dbReference type="InterPro" id="IPR000086">
    <property type="entry name" value="NUDIX_hydrolase_dom"/>
</dbReference>
<dbReference type="Gene3D" id="3.90.79.10">
    <property type="entry name" value="Nucleoside Triphosphate Pyrophosphohydrolase"/>
    <property type="match status" value="1"/>
</dbReference>
<dbReference type="PANTHER" id="PTHR43736">
    <property type="entry name" value="ADP-RIBOSE PYROPHOSPHATASE"/>
    <property type="match status" value="1"/>
</dbReference>
<dbReference type="OrthoDB" id="45185at2759"/>
<proteinExistence type="predicted"/>
<dbReference type="SUPFAM" id="SSF55811">
    <property type="entry name" value="Nudix"/>
    <property type="match status" value="1"/>
</dbReference>
<accession>K0SNF6</accession>
<evidence type="ECO:0000259" key="1">
    <source>
        <dbReference type="PROSITE" id="PS51462"/>
    </source>
</evidence>
<dbReference type="PROSITE" id="PS51462">
    <property type="entry name" value="NUDIX"/>
    <property type="match status" value="1"/>
</dbReference>